<evidence type="ECO:0000256" key="2">
    <source>
        <dbReference type="SAM" id="MobiDB-lite"/>
    </source>
</evidence>
<dbReference type="InterPro" id="IPR039903">
    <property type="entry name" value="Zswim2"/>
</dbReference>
<evidence type="ECO:0000313" key="6">
    <source>
        <dbReference type="Proteomes" id="UP000184073"/>
    </source>
</evidence>
<dbReference type="EMBL" id="KV878130">
    <property type="protein sequence ID" value="OJJ03760.1"/>
    <property type="molecule type" value="Genomic_DNA"/>
</dbReference>
<sequence>MDQSTSNRDLVSDSRYRSPHKRKHGNSLATPVKNTRAKPTPKSGKKTKNAAGLTDDAPPVISPSKGKSSRVKKTSTASTEERRLRRFRSAPPKSYRERLDRAISQRMFVVGQTVTGTDENPDLGFDIVGSTGNIYKTVIRKEPTCSCPDARNGNQCKHICYVLAKVLKAPAELQYQLAFLSSEIREIYDNSPLRNVKDKVEDHETDGNRKPVEGECPICFMEFNPSEEEIVWCRAACGNNIHKTCFQQWAATQNAQGVRCVYCRSPWENQEIDCKPDMSLEQLVGEGQVGEDGYVNVARQVGLSGERGTKPSLLFKLSSALGAPALILFCLA</sequence>
<dbReference type="GO" id="GO:0008270">
    <property type="term" value="F:zinc ion binding"/>
    <property type="evidence" value="ECO:0007669"/>
    <property type="project" value="UniProtKB-KW"/>
</dbReference>
<dbReference type="InterPro" id="IPR001841">
    <property type="entry name" value="Znf_RING"/>
</dbReference>
<dbReference type="GO" id="GO:0061630">
    <property type="term" value="F:ubiquitin protein ligase activity"/>
    <property type="evidence" value="ECO:0007669"/>
    <property type="project" value="InterPro"/>
</dbReference>
<reference evidence="6" key="1">
    <citation type="journal article" date="2017" name="Genome Biol.">
        <title>Comparative genomics reveals high biological diversity and specific adaptations in the industrially and medically important fungal genus Aspergillus.</title>
        <authorList>
            <person name="de Vries R.P."/>
            <person name="Riley R."/>
            <person name="Wiebenga A."/>
            <person name="Aguilar-Osorio G."/>
            <person name="Amillis S."/>
            <person name="Uchima C.A."/>
            <person name="Anderluh G."/>
            <person name="Asadollahi M."/>
            <person name="Askin M."/>
            <person name="Barry K."/>
            <person name="Battaglia E."/>
            <person name="Bayram O."/>
            <person name="Benocci T."/>
            <person name="Braus-Stromeyer S.A."/>
            <person name="Caldana C."/>
            <person name="Canovas D."/>
            <person name="Cerqueira G.C."/>
            <person name="Chen F."/>
            <person name="Chen W."/>
            <person name="Choi C."/>
            <person name="Clum A."/>
            <person name="Dos Santos R.A."/>
            <person name="Damasio A.R."/>
            <person name="Diallinas G."/>
            <person name="Emri T."/>
            <person name="Fekete E."/>
            <person name="Flipphi M."/>
            <person name="Freyberg S."/>
            <person name="Gallo A."/>
            <person name="Gournas C."/>
            <person name="Habgood R."/>
            <person name="Hainaut M."/>
            <person name="Harispe M.L."/>
            <person name="Henrissat B."/>
            <person name="Hilden K.S."/>
            <person name="Hope R."/>
            <person name="Hossain A."/>
            <person name="Karabika E."/>
            <person name="Karaffa L."/>
            <person name="Karanyi Z."/>
            <person name="Krasevec N."/>
            <person name="Kuo A."/>
            <person name="Kusch H."/>
            <person name="LaButti K."/>
            <person name="Lagendijk E.L."/>
            <person name="Lapidus A."/>
            <person name="Levasseur A."/>
            <person name="Lindquist E."/>
            <person name="Lipzen A."/>
            <person name="Logrieco A.F."/>
            <person name="MacCabe A."/>
            <person name="Maekelae M.R."/>
            <person name="Malavazi I."/>
            <person name="Melin P."/>
            <person name="Meyer V."/>
            <person name="Mielnichuk N."/>
            <person name="Miskei M."/>
            <person name="Molnar A.P."/>
            <person name="Mule G."/>
            <person name="Ngan C.Y."/>
            <person name="Orejas M."/>
            <person name="Orosz E."/>
            <person name="Ouedraogo J.P."/>
            <person name="Overkamp K.M."/>
            <person name="Park H.-S."/>
            <person name="Perrone G."/>
            <person name="Piumi F."/>
            <person name="Punt P.J."/>
            <person name="Ram A.F."/>
            <person name="Ramon A."/>
            <person name="Rauscher S."/>
            <person name="Record E."/>
            <person name="Riano-Pachon D.M."/>
            <person name="Robert V."/>
            <person name="Roehrig J."/>
            <person name="Ruller R."/>
            <person name="Salamov A."/>
            <person name="Salih N.S."/>
            <person name="Samson R.A."/>
            <person name="Sandor E."/>
            <person name="Sanguinetti M."/>
            <person name="Schuetze T."/>
            <person name="Sepcic K."/>
            <person name="Shelest E."/>
            <person name="Sherlock G."/>
            <person name="Sophianopoulou V."/>
            <person name="Squina F.M."/>
            <person name="Sun H."/>
            <person name="Susca A."/>
            <person name="Todd R.B."/>
            <person name="Tsang A."/>
            <person name="Unkles S.E."/>
            <person name="van de Wiele N."/>
            <person name="van Rossen-Uffink D."/>
            <person name="Oliveira J.V."/>
            <person name="Vesth T.C."/>
            <person name="Visser J."/>
            <person name="Yu J.-H."/>
            <person name="Zhou M."/>
            <person name="Andersen M.R."/>
            <person name="Archer D.B."/>
            <person name="Baker S.E."/>
            <person name="Benoit I."/>
            <person name="Brakhage A.A."/>
            <person name="Braus G.H."/>
            <person name="Fischer R."/>
            <person name="Frisvad J.C."/>
            <person name="Goldman G.H."/>
            <person name="Houbraken J."/>
            <person name="Oakley B."/>
            <person name="Pocsi I."/>
            <person name="Scazzocchio C."/>
            <person name="Seiboth B."/>
            <person name="vanKuyk P.A."/>
            <person name="Wortman J."/>
            <person name="Dyer P.S."/>
            <person name="Grigoriev I.V."/>
        </authorList>
    </citation>
    <scope>NUCLEOTIDE SEQUENCE [LARGE SCALE GENOMIC DNA]</scope>
    <source>
        <strain evidence="6">CBS 583.65</strain>
    </source>
</reference>
<dbReference type="PANTHER" id="PTHR21540:SF0">
    <property type="entry name" value="PHD FAMILY PROTEIN"/>
    <property type="match status" value="1"/>
</dbReference>
<dbReference type="OrthoDB" id="2122982at2759"/>
<dbReference type="STRING" id="1036611.A0A1L9PQG9"/>
<feature type="domain" description="SWIM-type" evidence="4">
    <location>
        <begin position="135"/>
        <end position="167"/>
    </location>
</feature>
<dbReference type="PROSITE" id="PS50966">
    <property type="entry name" value="ZF_SWIM"/>
    <property type="match status" value="1"/>
</dbReference>
<evidence type="ECO:0000313" key="5">
    <source>
        <dbReference type="EMBL" id="OJJ03760.1"/>
    </source>
</evidence>
<evidence type="ECO:0000256" key="1">
    <source>
        <dbReference type="PROSITE-ProRule" id="PRU00175"/>
    </source>
</evidence>
<keyword evidence="6" id="KW-1185">Reference proteome</keyword>
<evidence type="ECO:0000259" key="3">
    <source>
        <dbReference type="PROSITE" id="PS50089"/>
    </source>
</evidence>
<accession>A0A1L9PQG9</accession>
<gene>
    <name evidence="5" type="ORF">ASPVEDRAFT_43266</name>
</gene>
<dbReference type="Pfam" id="PF04434">
    <property type="entry name" value="SWIM"/>
    <property type="match status" value="1"/>
</dbReference>
<protein>
    <submittedName>
        <fullName evidence="5">Uncharacterized protein</fullName>
    </submittedName>
</protein>
<dbReference type="Proteomes" id="UP000184073">
    <property type="component" value="Unassembled WGS sequence"/>
</dbReference>
<dbReference type="Pfam" id="PF13639">
    <property type="entry name" value="zf-RING_2"/>
    <property type="match status" value="1"/>
</dbReference>
<dbReference type="InterPro" id="IPR007527">
    <property type="entry name" value="Znf_SWIM"/>
</dbReference>
<feature type="region of interest" description="Disordered" evidence="2">
    <location>
        <begin position="1"/>
        <end position="97"/>
    </location>
</feature>
<keyword evidence="1" id="KW-0862">Zinc</keyword>
<dbReference type="CDD" id="cd16494">
    <property type="entry name" value="RING-CH-C4HC3_ZSWM2"/>
    <property type="match status" value="1"/>
</dbReference>
<dbReference type="AlphaFoldDB" id="A0A1L9PQG9"/>
<dbReference type="Gene3D" id="3.30.40.10">
    <property type="entry name" value="Zinc/RING finger domain, C3HC4 (zinc finger)"/>
    <property type="match status" value="1"/>
</dbReference>
<organism evidence="5 6">
    <name type="scientific">Aspergillus versicolor CBS 583.65</name>
    <dbReference type="NCBI Taxonomy" id="1036611"/>
    <lineage>
        <taxon>Eukaryota</taxon>
        <taxon>Fungi</taxon>
        <taxon>Dikarya</taxon>
        <taxon>Ascomycota</taxon>
        <taxon>Pezizomycotina</taxon>
        <taxon>Eurotiomycetes</taxon>
        <taxon>Eurotiomycetidae</taxon>
        <taxon>Eurotiales</taxon>
        <taxon>Aspergillaceae</taxon>
        <taxon>Aspergillus</taxon>
        <taxon>Aspergillus subgen. Nidulantes</taxon>
    </lineage>
</organism>
<dbReference type="RefSeq" id="XP_040669522.1">
    <property type="nucleotide sequence ID" value="XM_040812779.1"/>
</dbReference>
<proteinExistence type="predicted"/>
<dbReference type="PANTHER" id="PTHR21540">
    <property type="entry name" value="RING FINGER AND SWIM DOMAIN-CONTAINING PROTEIN 2"/>
    <property type="match status" value="1"/>
</dbReference>
<keyword evidence="1" id="KW-0479">Metal-binding</keyword>
<keyword evidence="1" id="KW-0863">Zinc-finger</keyword>
<dbReference type="GeneID" id="63728290"/>
<dbReference type="SUPFAM" id="SSF57850">
    <property type="entry name" value="RING/U-box"/>
    <property type="match status" value="1"/>
</dbReference>
<feature type="domain" description="RING-type" evidence="3">
    <location>
        <begin position="216"/>
        <end position="264"/>
    </location>
</feature>
<evidence type="ECO:0000259" key="4">
    <source>
        <dbReference type="PROSITE" id="PS50966"/>
    </source>
</evidence>
<name>A0A1L9PQG9_ASPVE</name>
<dbReference type="InterPro" id="IPR013083">
    <property type="entry name" value="Znf_RING/FYVE/PHD"/>
</dbReference>
<dbReference type="PROSITE" id="PS50089">
    <property type="entry name" value="ZF_RING_2"/>
    <property type="match status" value="1"/>
</dbReference>
<dbReference type="VEuPathDB" id="FungiDB:ASPVEDRAFT_43266"/>